<proteinExistence type="predicted"/>
<name>A0A917SUV7_9RHOB</name>
<evidence type="ECO:0000256" key="2">
    <source>
        <dbReference type="ARBA" id="ARBA00022475"/>
    </source>
</evidence>
<evidence type="ECO:0000256" key="5">
    <source>
        <dbReference type="ARBA" id="ARBA00023136"/>
    </source>
</evidence>
<evidence type="ECO:0000256" key="6">
    <source>
        <dbReference type="SAM" id="Phobius"/>
    </source>
</evidence>
<feature type="transmembrane region" description="Helical" evidence="6">
    <location>
        <begin position="284"/>
        <end position="303"/>
    </location>
</feature>
<keyword evidence="8" id="KW-1185">Reference proteome</keyword>
<evidence type="ECO:0000256" key="1">
    <source>
        <dbReference type="ARBA" id="ARBA00004651"/>
    </source>
</evidence>
<feature type="transmembrane region" description="Helical" evidence="6">
    <location>
        <begin position="310"/>
        <end position="333"/>
    </location>
</feature>
<keyword evidence="5 6" id="KW-0472">Membrane</keyword>
<feature type="transmembrane region" description="Helical" evidence="6">
    <location>
        <begin position="97"/>
        <end position="122"/>
    </location>
</feature>
<gene>
    <name evidence="7" type="ORF">GCM10011534_22080</name>
</gene>
<sequence>MAMRSLTGRAMRMALREHVAAFVIVQMVLIFIALMLDFADSFESIRAAAEGRNLVAVIGQYTLYRTADIVARLMPVAALLGAFLAEIRRRALLETVILSAAGVSALPTIAALCWMGAVTGWLQWKLERDWRPAAVFAQVELGAGDYAERYAEGLTDDQHWFVREDSALAGRVLVGPQPELREVSYFIGLNGAGFDRLIRADTVRPLGGGQWEFEDAEIWTSTPDGRLIGLPAQTMELPLWFQTNRLRYLNPSAYYLPQEVLLTRAEADPEDPYMRTTIWRRGTAWLLPGLFSILGATLAMTGFRGRVTRVPILVGMAFGGYLVTLSLKIFWALGEQGALSVPVAVLIPPALALTISAVLQWLMHRESRGRRLPLG</sequence>
<dbReference type="Pfam" id="PF03739">
    <property type="entry name" value="LptF_LptG"/>
    <property type="match status" value="1"/>
</dbReference>
<reference evidence="7" key="2">
    <citation type="submission" date="2020-09" db="EMBL/GenBank/DDBJ databases">
        <authorList>
            <person name="Sun Q."/>
            <person name="Zhou Y."/>
        </authorList>
    </citation>
    <scope>NUCLEOTIDE SEQUENCE</scope>
    <source>
        <strain evidence="7">CGMCC 1.6293</strain>
    </source>
</reference>
<comment type="subcellular location">
    <subcellularLocation>
        <location evidence="1">Cell membrane</location>
        <topology evidence="1">Multi-pass membrane protein</topology>
    </subcellularLocation>
</comment>
<keyword evidence="3 6" id="KW-0812">Transmembrane</keyword>
<dbReference type="RefSeq" id="WP_028287896.1">
    <property type="nucleotide sequence ID" value="NZ_BMLF01000001.1"/>
</dbReference>
<dbReference type="EMBL" id="BMLF01000001">
    <property type="protein sequence ID" value="GGL99818.1"/>
    <property type="molecule type" value="Genomic_DNA"/>
</dbReference>
<comment type="caution">
    <text evidence="7">The sequence shown here is derived from an EMBL/GenBank/DDBJ whole genome shotgun (WGS) entry which is preliminary data.</text>
</comment>
<feature type="transmembrane region" description="Helical" evidence="6">
    <location>
        <begin position="69"/>
        <end position="85"/>
    </location>
</feature>
<dbReference type="InterPro" id="IPR005495">
    <property type="entry name" value="LptG/LptF_permease"/>
</dbReference>
<evidence type="ECO:0000256" key="4">
    <source>
        <dbReference type="ARBA" id="ARBA00022989"/>
    </source>
</evidence>
<reference evidence="7" key="1">
    <citation type="journal article" date="2014" name="Int. J. Syst. Evol. Microbiol.">
        <title>Complete genome sequence of Corynebacterium casei LMG S-19264T (=DSM 44701T), isolated from a smear-ripened cheese.</title>
        <authorList>
            <consortium name="US DOE Joint Genome Institute (JGI-PGF)"/>
            <person name="Walter F."/>
            <person name="Albersmeier A."/>
            <person name="Kalinowski J."/>
            <person name="Ruckert C."/>
        </authorList>
    </citation>
    <scope>NUCLEOTIDE SEQUENCE</scope>
    <source>
        <strain evidence="7">CGMCC 1.6293</strain>
    </source>
</reference>
<keyword evidence="4 6" id="KW-1133">Transmembrane helix</keyword>
<evidence type="ECO:0008006" key="9">
    <source>
        <dbReference type="Google" id="ProtNLM"/>
    </source>
</evidence>
<protein>
    <recommendedName>
        <fullName evidence="9">LPS export ABC transporter permease LptG</fullName>
    </recommendedName>
</protein>
<dbReference type="Proteomes" id="UP000649829">
    <property type="component" value="Unassembled WGS sequence"/>
</dbReference>
<feature type="transmembrane region" description="Helical" evidence="6">
    <location>
        <begin position="20"/>
        <end position="39"/>
    </location>
</feature>
<dbReference type="AlphaFoldDB" id="A0A917SUV7"/>
<dbReference type="GO" id="GO:0005886">
    <property type="term" value="C:plasma membrane"/>
    <property type="evidence" value="ECO:0007669"/>
    <property type="project" value="UniProtKB-SubCell"/>
</dbReference>
<feature type="transmembrane region" description="Helical" evidence="6">
    <location>
        <begin position="339"/>
        <end position="362"/>
    </location>
</feature>
<accession>A0A917SUV7</accession>
<evidence type="ECO:0000313" key="7">
    <source>
        <dbReference type="EMBL" id="GGL99818.1"/>
    </source>
</evidence>
<evidence type="ECO:0000256" key="3">
    <source>
        <dbReference type="ARBA" id="ARBA00022692"/>
    </source>
</evidence>
<keyword evidence="2" id="KW-1003">Cell membrane</keyword>
<organism evidence="7 8">
    <name type="scientific">Pseudooceanicola nanhaiensis</name>
    <dbReference type="NCBI Taxonomy" id="375761"/>
    <lineage>
        <taxon>Bacteria</taxon>
        <taxon>Pseudomonadati</taxon>
        <taxon>Pseudomonadota</taxon>
        <taxon>Alphaproteobacteria</taxon>
        <taxon>Rhodobacterales</taxon>
        <taxon>Paracoccaceae</taxon>
        <taxon>Pseudooceanicola</taxon>
    </lineage>
</organism>
<evidence type="ECO:0000313" key="8">
    <source>
        <dbReference type="Proteomes" id="UP000649829"/>
    </source>
</evidence>